<comment type="function">
    <text evidence="7">Catalyzes the N-acylation of UDP-3-O-acylglucosamine using 3-hydroxyacyl-ACP as the acyl donor. Is involved in the biosynthesis of lipid A, a phosphorylated glycolipid that anchors the lipopolysaccharide to the outer membrane of the cell.</text>
</comment>
<gene>
    <name evidence="7" type="primary">lpxD</name>
    <name evidence="10" type="ORF">HQ43_07565</name>
</gene>
<evidence type="ECO:0000256" key="3">
    <source>
        <dbReference type="ARBA" id="ARBA00022679"/>
    </source>
</evidence>
<evidence type="ECO:0000256" key="8">
    <source>
        <dbReference type="SAM" id="Coils"/>
    </source>
</evidence>
<comment type="caution">
    <text evidence="10">The sequence shown here is derived from an EMBL/GenBank/DDBJ whole genome shotgun (WGS) entry which is preliminary data.</text>
</comment>
<comment type="subunit">
    <text evidence="7">Homotrimer.</text>
</comment>
<organism evidence="10 11">
    <name type="scientific">Porphyromonas canoris</name>
    <dbReference type="NCBI Taxonomy" id="36875"/>
    <lineage>
        <taxon>Bacteria</taxon>
        <taxon>Pseudomonadati</taxon>
        <taxon>Bacteroidota</taxon>
        <taxon>Bacteroidia</taxon>
        <taxon>Bacteroidales</taxon>
        <taxon>Porphyromonadaceae</taxon>
        <taxon>Porphyromonas</taxon>
    </lineage>
</organism>
<name>A0ABR4XJP7_9PORP</name>
<keyword evidence="6 7" id="KW-0012">Acyltransferase</keyword>
<dbReference type="InterPro" id="IPR001451">
    <property type="entry name" value="Hexapep"/>
</dbReference>
<dbReference type="Proteomes" id="UP000030101">
    <property type="component" value="Unassembled WGS sequence"/>
</dbReference>
<sequence length="354" mass="37911">MKVKIKEIAAYLGGTVEGNEEAVVSQFGKIEDASPGSLTFLANPKYEQYIYETKATAVLVSNDFKPERAVPSTLIRVENPYESLAKLMEFAEKLKEKESGVASTAFVDPSVTLPKDIYIGHAAYISKGAVLHPGVKIFPFVFIGENAEIGAETIVYPSAVVSAECKVGERCVIHSCAVIGADGFGFAPSEEGYRKIPQMGNVLIGDDVEVGACACIDRAVMGSTIVERGVKIDNLVQIAHNVVVNEHTVIAAQVGIAGSTKIGAWNMIGGQSGLTGHMQTAQKVTIAARTGVISDIKEEGVTYFGSPAFPIKKAMRAHAVYGRLPEMDKQLFALSKEVEALRKELDEIKNGSNK</sequence>
<dbReference type="EMBL" id="JQZV01000013">
    <property type="protein sequence ID" value="KGN91915.1"/>
    <property type="molecule type" value="Genomic_DNA"/>
</dbReference>
<dbReference type="InterPro" id="IPR011004">
    <property type="entry name" value="Trimer_LpxA-like_sf"/>
</dbReference>
<dbReference type="Pfam" id="PF00132">
    <property type="entry name" value="Hexapep"/>
    <property type="match status" value="1"/>
</dbReference>
<keyword evidence="11" id="KW-1185">Reference proteome</keyword>
<dbReference type="SUPFAM" id="SSF51161">
    <property type="entry name" value="Trimeric LpxA-like enzymes"/>
    <property type="match status" value="1"/>
</dbReference>
<dbReference type="NCBIfam" id="TIGR01853">
    <property type="entry name" value="lipid_A_lpxD"/>
    <property type="match status" value="1"/>
</dbReference>
<dbReference type="EC" id="2.3.1.191" evidence="7"/>
<evidence type="ECO:0000256" key="2">
    <source>
        <dbReference type="ARBA" id="ARBA00022556"/>
    </source>
</evidence>
<dbReference type="RefSeq" id="WP_036791602.1">
    <property type="nucleotide sequence ID" value="NZ_JQZV01000013.1"/>
</dbReference>
<evidence type="ECO:0000313" key="10">
    <source>
        <dbReference type="EMBL" id="KGN91915.1"/>
    </source>
</evidence>
<evidence type="ECO:0000256" key="1">
    <source>
        <dbReference type="ARBA" id="ARBA00022516"/>
    </source>
</evidence>
<dbReference type="CDD" id="cd03352">
    <property type="entry name" value="LbH_LpxD"/>
    <property type="match status" value="1"/>
</dbReference>
<evidence type="ECO:0000256" key="6">
    <source>
        <dbReference type="ARBA" id="ARBA00023315"/>
    </source>
</evidence>
<dbReference type="HAMAP" id="MF_00523">
    <property type="entry name" value="LpxD"/>
    <property type="match status" value="1"/>
</dbReference>
<dbReference type="InterPro" id="IPR020573">
    <property type="entry name" value="UDP_GlcNAc_AcTrfase_non-rep"/>
</dbReference>
<comment type="pathway">
    <text evidence="7">Bacterial outer membrane biogenesis; LPS lipid A biosynthesis.</text>
</comment>
<evidence type="ECO:0000256" key="4">
    <source>
        <dbReference type="ARBA" id="ARBA00022737"/>
    </source>
</evidence>
<dbReference type="Pfam" id="PF04613">
    <property type="entry name" value="LpxD"/>
    <property type="match status" value="1"/>
</dbReference>
<keyword evidence="2 7" id="KW-0441">Lipid A biosynthesis</keyword>
<protein>
    <recommendedName>
        <fullName evidence="7">UDP-3-O-acylglucosamine N-acyltransferase</fullName>
        <ecNumber evidence="7">2.3.1.191</ecNumber>
    </recommendedName>
</protein>
<dbReference type="PANTHER" id="PTHR43378:SF2">
    <property type="entry name" value="UDP-3-O-ACYLGLUCOSAMINE N-ACYLTRANSFERASE 1, MITOCHONDRIAL-RELATED"/>
    <property type="match status" value="1"/>
</dbReference>
<accession>A0ABR4XJP7</accession>
<keyword evidence="5 7" id="KW-0443">Lipid metabolism</keyword>
<dbReference type="NCBIfam" id="NF002060">
    <property type="entry name" value="PRK00892.1"/>
    <property type="match status" value="1"/>
</dbReference>
<dbReference type="Gene3D" id="3.40.1390.10">
    <property type="entry name" value="MurE/MurF, N-terminal domain"/>
    <property type="match status" value="1"/>
</dbReference>
<evidence type="ECO:0000256" key="5">
    <source>
        <dbReference type="ARBA" id="ARBA00023098"/>
    </source>
</evidence>
<keyword evidence="1 7" id="KW-0444">Lipid biosynthesis</keyword>
<comment type="catalytic activity">
    <reaction evidence="7">
        <text>a UDP-3-O-[(3R)-3-hydroxyacyl]-alpha-D-glucosamine + a (3R)-hydroxyacyl-[ACP] = a UDP-2-N,3-O-bis[(3R)-3-hydroxyacyl]-alpha-D-glucosamine + holo-[ACP] + H(+)</text>
        <dbReference type="Rhea" id="RHEA:53836"/>
        <dbReference type="Rhea" id="RHEA-COMP:9685"/>
        <dbReference type="Rhea" id="RHEA-COMP:9945"/>
        <dbReference type="ChEBI" id="CHEBI:15378"/>
        <dbReference type="ChEBI" id="CHEBI:64479"/>
        <dbReference type="ChEBI" id="CHEBI:78827"/>
        <dbReference type="ChEBI" id="CHEBI:137740"/>
        <dbReference type="ChEBI" id="CHEBI:137748"/>
        <dbReference type="EC" id="2.3.1.191"/>
    </reaction>
</comment>
<dbReference type="Gene3D" id="2.160.10.10">
    <property type="entry name" value="Hexapeptide repeat proteins"/>
    <property type="match status" value="1"/>
</dbReference>
<evidence type="ECO:0000256" key="7">
    <source>
        <dbReference type="HAMAP-Rule" id="MF_00523"/>
    </source>
</evidence>
<feature type="coiled-coil region" evidence="8">
    <location>
        <begin position="324"/>
        <end position="351"/>
    </location>
</feature>
<comment type="similarity">
    <text evidence="7">Belongs to the transferase hexapeptide repeat family. LpxD subfamily.</text>
</comment>
<keyword evidence="3 7" id="KW-0808">Transferase</keyword>
<feature type="active site" description="Proton acceptor" evidence="7">
    <location>
        <position position="240"/>
    </location>
</feature>
<proteinExistence type="inferred from homology"/>
<evidence type="ECO:0000259" key="9">
    <source>
        <dbReference type="Pfam" id="PF04613"/>
    </source>
</evidence>
<keyword evidence="8" id="KW-0175">Coiled coil</keyword>
<evidence type="ECO:0000313" key="11">
    <source>
        <dbReference type="Proteomes" id="UP000030101"/>
    </source>
</evidence>
<reference evidence="10 11" key="1">
    <citation type="submission" date="2014-08" db="EMBL/GenBank/DDBJ databases">
        <title>Porphyromonas canoris strain:OH2762 Genome sequencing.</title>
        <authorList>
            <person name="Wallis C."/>
            <person name="Deusch O."/>
            <person name="O'Flynn C."/>
            <person name="Davis I."/>
            <person name="Jospin G."/>
            <person name="Darling A.E."/>
            <person name="Coil D.A."/>
            <person name="Alexiev A."/>
            <person name="Horsfall A."/>
            <person name="Kirkwood N."/>
            <person name="Harris S."/>
            <person name="Eisen J.A."/>
        </authorList>
    </citation>
    <scope>NUCLEOTIDE SEQUENCE [LARGE SCALE GENOMIC DNA]</scope>
    <source>
        <strain evidence="11">COT-108 OH2762</strain>
    </source>
</reference>
<dbReference type="PANTHER" id="PTHR43378">
    <property type="entry name" value="UDP-3-O-ACYLGLUCOSAMINE N-ACYLTRANSFERASE"/>
    <property type="match status" value="1"/>
</dbReference>
<feature type="domain" description="UDP-3-O-[3-hydroxymyristoyl] glucosamine N-acyltransferase non-repeat region" evidence="9">
    <location>
        <begin position="23"/>
        <end position="89"/>
    </location>
</feature>
<dbReference type="InterPro" id="IPR007691">
    <property type="entry name" value="LpxD"/>
</dbReference>
<keyword evidence="4 7" id="KW-0677">Repeat</keyword>